<accession>A0A8H5KS56</accession>
<keyword evidence="2" id="KW-1185">Reference proteome</keyword>
<comment type="caution">
    <text evidence="1">The sequence shown here is derived from an EMBL/GenBank/DDBJ whole genome shotgun (WGS) entry which is preliminary data.</text>
</comment>
<organism evidence="1 2">
    <name type="scientific">Fusarium pseudocircinatum</name>
    <dbReference type="NCBI Taxonomy" id="56676"/>
    <lineage>
        <taxon>Eukaryota</taxon>
        <taxon>Fungi</taxon>
        <taxon>Dikarya</taxon>
        <taxon>Ascomycota</taxon>
        <taxon>Pezizomycotina</taxon>
        <taxon>Sordariomycetes</taxon>
        <taxon>Hypocreomycetidae</taxon>
        <taxon>Hypocreales</taxon>
        <taxon>Nectriaceae</taxon>
        <taxon>Fusarium</taxon>
        <taxon>Fusarium fujikuroi species complex</taxon>
    </lineage>
</organism>
<evidence type="ECO:0000313" key="2">
    <source>
        <dbReference type="Proteomes" id="UP000546213"/>
    </source>
</evidence>
<dbReference type="AlphaFoldDB" id="A0A8H5KS56"/>
<sequence>MAVSKATSPQELTEKQRHEFSESAFRAAFVERYRRKPEASKFLNKLEASKFLNKLEGPLVTSEAVTQAAGISSSNGDAISASDSWGKFDSFLEINAINRIAIEEYLRAKPSLTTFVPTFILCNPARKDLSPISLHPTLGIESTLPHRRLQHSHDEPRPAQNEYPVWDFIYGDLAEDEILFELLGCKPRLEPKAQSIG</sequence>
<evidence type="ECO:0000313" key="1">
    <source>
        <dbReference type="EMBL" id="KAF5577531.1"/>
    </source>
</evidence>
<gene>
    <name evidence="1" type="ORF">FPCIR_12067</name>
</gene>
<reference evidence="1 2" key="1">
    <citation type="submission" date="2020-05" db="EMBL/GenBank/DDBJ databases">
        <title>Identification and distribution of gene clusters putatively required for synthesis of sphingolipid metabolism inhibitors in phylogenetically diverse species of the filamentous fungus Fusarium.</title>
        <authorList>
            <person name="Kim H.-S."/>
            <person name="Busman M."/>
            <person name="Brown D.W."/>
            <person name="Divon H."/>
            <person name="Uhlig S."/>
            <person name="Proctor R.H."/>
        </authorList>
    </citation>
    <scope>NUCLEOTIDE SEQUENCE [LARGE SCALE GENOMIC DNA]</scope>
    <source>
        <strain evidence="1 2">NRRL 36939</strain>
    </source>
</reference>
<dbReference type="OrthoDB" id="3262926at2759"/>
<proteinExistence type="predicted"/>
<protein>
    <submittedName>
        <fullName evidence="1">Uncharacterized protein</fullName>
    </submittedName>
</protein>
<dbReference type="EMBL" id="JAAOAS010000382">
    <property type="protein sequence ID" value="KAF5577531.1"/>
    <property type="molecule type" value="Genomic_DNA"/>
</dbReference>
<dbReference type="Proteomes" id="UP000546213">
    <property type="component" value="Unassembled WGS sequence"/>
</dbReference>
<name>A0A8H5KS56_9HYPO</name>